<dbReference type="PANTHER" id="PTHR12544:SF29">
    <property type="entry name" value="GLUTAMINASE"/>
    <property type="match status" value="1"/>
</dbReference>
<gene>
    <name evidence="6" type="primary">glsA</name>
    <name evidence="6" type="ORF">ACFQE5_05990</name>
</gene>
<dbReference type="EC" id="3.5.1.2" evidence="3"/>
<comment type="similarity">
    <text evidence="1">Belongs to the glutaminase family.</text>
</comment>
<dbReference type="Gene3D" id="3.40.710.10">
    <property type="entry name" value="DD-peptidase/beta-lactamase superfamily"/>
    <property type="match status" value="1"/>
</dbReference>
<evidence type="ECO:0000256" key="2">
    <source>
        <dbReference type="ARBA" id="ARBA00011881"/>
    </source>
</evidence>
<keyword evidence="4 6" id="KW-0378">Hydrolase</keyword>
<keyword evidence="7" id="KW-1185">Reference proteome</keyword>
<dbReference type="InterPro" id="IPR015868">
    <property type="entry name" value="Glutaminase"/>
</dbReference>
<reference evidence="7" key="1">
    <citation type="journal article" date="2019" name="Int. J. Syst. Evol. Microbiol.">
        <title>The Global Catalogue of Microorganisms (GCM) 10K type strain sequencing project: providing services to taxonomists for standard genome sequencing and annotation.</title>
        <authorList>
            <consortium name="The Broad Institute Genomics Platform"/>
            <consortium name="The Broad Institute Genome Sequencing Center for Infectious Disease"/>
            <person name="Wu L."/>
            <person name="Ma J."/>
        </authorList>
    </citation>
    <scope>NUCLEOTIDE SEQUENCE [LARGE SCALE GENOMIC DNA]</scope>
    <source>
        <strain evidence="7">CCM 8391</strain>
    </source>
</reference>
<comment type="catalytic activity">
    <reaction evidence="5">
        <text>L-glutamine + H2O = L-glutamate + NH4(+)</text>
        <dbReference type="Rhea" id="RHEA:15889"/>
        <dbReference type="ChEBI" id="CHEBI:15377"/>
        <dbReference type="ChEBI" id="CHEBI:28938"/>
        <dbReference type="ChEBI" id="CHEBI:29985"/>
        <dbReference type="ChEBI" id="CHEBI:58359"/>
        <dbReference type="EC" id="3.5.1.2"/>
    </reaction>
</comment>
<dbReference type="Proteomes" id="UP001596302">
    <property type="component" value="Unassembled WGS sequence"/>
</dbReference>
<dbReference type="RefSeq" id="WP_379583670.1">
    <property type="nucleotide sequence ID" value="NZ_JBHSQW010000011.1"/>
</dbReference>
<name>A0ABW1IZ42_9PSEU</name>
<dbReference type="Pfam" id="PF04960">
    <property type="entry name" value="Glutaminase"/>
    <property type="match status" value="1"/>
</dbReference>
<comment type="caution">
    <text evidence="6">The sequence shown here is derived from an EMBL/GenBank/DDBJ whole genome shotgun (WGS) entry which is preliminary data.</text>
</comment>
<protein>
    <recommendedName>
        <fullName evidence="3">glutaminase</fullName>
        <ecNumber evidence="3">3.5.1.2</ecNumber>
    </recommendedName>
</protein>
<dbReference type="NCBIfam" id="TIGR03814">
    <property type="entry name" value="Gln_ase"/>
    <property type="match status" value="1"/>
</dbReference>
<evidence type="ECO:0000256" key="5">
    <source>
        <dbReference type="ARBA" id="ARBA00049534"/>
    </source>
</evidence>
<evidence type="ECO:0000313" key="7">
    <source>
        <dbReference type="Proteomes" id="UP001596302"/>
    </source>
</evidence>
<evidence type="ECO:0000256" key="1">
    <source>
        <dbReference type="ARBA" id="ARBA00011076"/>
    </source>
</evidence>
<dbReference type="GO" id="GO:0004359">
    <property type="term" value="F:glutaminase activity"/>
    <property type="evidence" value="ECO:0007669"/>
    <property type="project" value="UniProtKB-EC"/>
</dbReference>
<evidence type="ECO:0000256" key="3">
    <source>
        <dbReference type="ARBA" id="ARBA00012918"/>
    </source>
</evidence>
<evidence type="ECO:0000313" key="6">
    <source>
        <dbReference type="EMBL" id="MFC5993763.1"/>
    </source>
</evidence>
<dbReference type="PANTHER" id="PTHR12544">
    <property type="entry name" value="GLUTAMINASE"/>
    <property type="match status" value="1"/>
</dbReference>
<organism evidence="6 7">
    <name type="scientific">Pseudonocardia hispaniensis</name>
    <dbReference type="NCBI Taxonomy" id="904933"/>
    <lineage>
        <taxon>Bacteria</taxon>
        <taxon>Bacillati</taxon>
        <taxon>Actinomycetota</taxon>
        <taxon>Actinomycetes</taxon>
        <taxon>Pseudonocardiales</taxon>
        <taxon>Pseudonocardiaceae</taxon>
        <taxon>Pseudonocardia</taxon>
    </lineage>
</organism>
<proteinExistence type="inferred from homology"/>
<dbReference type="EMBL" id="JBHSQW010000011">
    <property type="protein sequence ID" value="MFC5993763.1"/>
    <property type="molecule type" value="Genomic_DNA"/>
</dbReference>
<evidence type="ECO:0000256" key="4">
    <source>
        <dbReference type="ARBA" id="ARBA00022801"/>
    </source>
</evidence>
<accession>A0ABW1IZ42</accession>
<dbReference type="InterPro" id="IPR012338">
    <property type="entry name" value="Beta-lactam/transpept-like"/>
</dbReference>
<sequence length="317" mass="33087">MNLTRPYAAAGESPYEVRPSLLREYSERAVSRGRAAAADGRVTAQVPALGLVPPTKFAFVVATVHGDVVAVGDADEPFSLQSVTKLYSLCALLARDPFAWDHVGWGTTEAGYGSVAELELRAGQPRNPFVNAGALVVTDRLLSCTGDAVQATRDLIAGPSGECVLSDSHVAASEAHADHRNHAIAHVLAEHRRLQNPIDEVLDQYFAQCAIAASARTVAASALFLAERNRAAGPLDPSMSRRVNAVLLISGMYGAAAEIAYRIGLPAKSGIGGGIVAVLPGVGTVCVWSPPLGVDGNPVGGIAALEEFSRLAGWTVF</sequence>
<dbReference type="SUPFAM" id="SSF56601">
    <property type="entry name" value="beta-lactamase/transpeptidase-like"/>
    <property type="match status" value="1"/>
</dbReference>
<comment type="subunit">
    <text evidence="2">Homotetramer.</text>
</comment>